<feature type="signal peptide" evidence="10">
    <location>
        <begin position="1"/>
        <end position="20"/>
    </location>
</feature>
<dbReference type="EMBL" id="JAAAPX010000063">
    <property type="protein sequence ID" value="KAF4234997.1"/>
    <property type="molecule type" value="Genomic_DNA"/>
</dbReference>
<keyword evidence="7 9" id="KW-0472">Membrane</keyword>
<evidence type="ECO:0000256" key="6">
    <source>
        <dbReference type="ARBA" id="ARBA00022989"/>
    </source>
</evidence>
<comment type="subcellular location">
    <subcellularLocation>
        <location evidence="1">Cell inner membrane</location>
        <topology evidence="1">Multi-pass membrane protein</topology>
    </subcellularLocation>
</comment>
<dbReference type="GO" id="GO:0005886">
    <property type="term" value="C:plasma membrane"/>
    <property type="evidence" value="ECO:0007669"/>
    <property type="project" value="UniProtKB-SubCell"/>
</dbReference>
<keyword evidence="2" id="KW-0813">Transport</keyword>
<feature type="transmembrane region" description="Helical" evidence="9">
    <location>
        <begin position="76"/>
        <end position="95"/>
    </location>
</feature>
<evidence type="ECO:0000256" key="3">
    <source>
        <dbReference type="ARBA" id="ARBA00022475"/>
    </source>
</evidence>
<evidence type="ECO:0000256" key="10">
    <source>
        <dbReference type="SAM" id="SignalP"/>
    </source>
</evidence>
<feature type="compositionally biased region" description="Basic and acidic residues" evidence="8">
    <location>
        <begin position="256"/>
        <end position="265"/>
    </location>
</feature>
<protein>
    <recommendedName>
        <fullName evidence="13">YeeE/YedE family integral membrane protein</fullName>
    </recommendedName>
</protein>
<proteinExistence type="predicted"/>
<dbReference type="InterPro" id="IPR007272">
    <property type="entry name" value="Sulf_transp_TsuA/YedE"/>
</dbReference>
<evidence type="ECO:0000256" key="4">
    <source>
        <dbReference type="ARBA" id="ARBA00022519"/>
    </source>
</evidence>
<evidence type="ECO:0000256" key="1">
    <source>
        <dbReference type="ARBA" id="ARBA00004429"/>
    </source>
</evidence>
<keyword evidence="10" id="KW-0732">Signal</keyword>
<feature type="transmembrane region" description="Helical" evidence="9">
    <location>
        <begin position="231"/>
        <end position="251"/>
    </location>
</feature>
<keyword evidence="3" id="KW-1003">Cell membrane</keyword>
<keyword evidence="12" id="KW-1185">Reference proteome</keyword>
<dbReference type="OrthoDB" id="10254418at2759"/>
<dbReference type="PANTHER" id="PTHR30574:SF1">
    <property type="entry name" value="SULPHUR TRANSPORT DOMAIN-CONTAINING PROTEIN"/>
    <property type="match status" value="1"/>
</dbReference>
<evidence type="ECO:0000313" key="11">
    <source>
        <dbReference type="EMBL" id="KAF4234997.1"/>
    </source>
</evidence>
<feature type="transmembrane region" description="Helical" evidence="9">
    <location>
        <begin position="192"/>
        <end position="211"/>
    </location>
</feature>
<dbReference type="InterPro" id="IPR046513">
    <property type="entry name" value="DUF6691"/>
</dbReference>
<feature type="chain" id="PRO_5044155197" description="YeeE/YedE family integral membrane protein" evidence="10">
    <location>
        <begin position="21"/>
        <end position="339"/>
    </location>
</feature>
<keyword evidence="5 9" id="KW-0812">Transmembrane</keyword>
<feature type="transmembrane region" description="Helical" evidence="9">
    <location>
        <begin position="116"/>
        <end position="135"/>
    </location>
</feature>
<dbReference type="AlphaFoldDB" id="A0A8H4H4K5"/>
<evidence type="ECO:0000256" key="9">
    <source>
        <dbReference type="SAM" id="Phobius"/>
    </source>
</evidence>
<evidence type="ECO:0000256" key="2">
    <source>
        <dbReference type="ARBA" id="ARBA00022448"/>
    </source>
</evidence>
<feature type="transmembrane region" description="Helical" evidence="9">
    <location>
        <begin position="47"/>
        <end position="64"/>
    </location>
</feature>
<reference evidence="11" key="2">
    <citation type="submission" date="2020-04" db="EMBL/GenBank/DDBJ databases">
        <authorList>
            <person name="Santos R.A.C."/>
            <person name="Steenwyk J.L."/>
            <person name="Rivero-Menendez O."/>
            <person name="Mead M.E."/>
            <person name="Silva L.P."/>
            <person name="Bastos R.W."/>
            <person name="Alastruey-Izquierdo A."/>
            <person name="Goldman G.H."/>
            <person name="Rokas A."/>
        </authorList>
    </citation>
    <scope>NUCLEOTIDE SEQUENCE</scope>
    <source>
        <strain evidence="11">CNM-CM6805</strain>
    </source>
</reference>
<evidence type="ECO:0000256" key="5">
    <source>
        <dbReference type="ARBA" id="ARBA00022692"/>
    </source>
</evidence>
<gene>
    <name evidence="11" type="ORF">CNMCM6805_008306</name>
</gene>
<evidence type="ECO:0000256" key="7">
    <source>
        <dbReference type="ARBA" id="ARBA00023136"/>
    </source>
</evidence>
<dbReference type="PANTHER" id="PTHR30574">
    <property type="entry name" value="INNER MEMBRANE PROTEIN YEDE"/>
    <property type="match status" value="1"/>
</dbReference>
<dbReference type="Proteomes" id="UP000653565">
    <property type="component" value="Unassembled WGS sequence"/>
</dbReference>
<sequence length="339" mass="35937">MFTPIHTSLGALLLFQSSSGLLLHNGAVFGISSLLSGCVFNPSCDNVPIIAGLVSSVAPIYLFAPSLIPTYPPGPNSWASVASTFGIGLLLGWGTKNGRGCTSGHMLCGLSRLSSRSLIATAIFFTTALLTANFVNGGQNIPPCPSGIPCYTPVYPSIEELAFMVTATALTLVTNFVVVPRVLDRSKKSRTIFSYLAGLQFGLGLFISGMADPAKVLRFFAVLTDPSRWDPSLALIILFGIGPSLATYLSVKPGQKKGEEQKGEEQEGEESTKPTLADNWRLPTLTVADIDWRFVTGAAAFGLAWGLRGVCPGPAILRTVLQPTWGLVAMTGYMLGNLF</sequence>
<evidence type="ECO:0000256" key="8">
    <source>
        <dbReference type="SAM" id="MobiDB-lite"/>
    </source>
</evidence>
<organism evidence="11 12">
    <name type="scientific">Aspergillus fumigatiaffinis</name>
    <dbReference type="NCBI Taxonomy" id="340414"/>
    <lineage>
        <taxon>Eukaryota</taxon>
        <taxon>Fungi</taxon>
        <taxon>Dikarya</taxon>
        <taxon>Ascomycota</taxon>
        <taxon>Pezizomycotina</taxon>
        <taxon>Eurotiomycetes</taxon>
        <taxon>Eurotiomycetidae</taxon>
        <taxon>Eurotiales</taxon>
        <taxon>Aspergillaceae</taxon>
        <taxon>Aspergillus</taxon>
        <taxon>Aspergillus subgen. Fumigati</taxon>
    </lineage>
</organism>
<comment type="caution">
    <text evidence="11">The sequence shown here is derived from an EMBL/GenBank/DDBJ whole genome shotgun (WGS) entry which is preliminary data.</text>
</comment>
<keyword evidence="4" id="KW-0997">Cell inner membrane</keyword>
<evidence type="ECO:0008006" key="13">
    <source>
        <dbReference type="Google" id="ProtNLM"/>
    </source>
</evidence>
<feature type="transmembrane region" description="Helical" evidence="9">
    <location>
        <begin position="161"/>
        <end position="180"/>
    </location>
</feature>
<accession>A0A8H4H4K5</accession>
<dbReference type="Pfam" id="PF20398">
    <property type="entry name" value="DUF6691"/>
    <property type="match status" value="2"/>
</dbReference>
<name>A0A8H4H4K5_9EURO</name>
<evidence type="ECO:0000313" key="12">
    <source>
        <dbReference type="Proteomes" id="UP000653565"/>
    </source>
</evidence>
<feature type="transmembrane region" description="Helical" evidence="9">
    <location>
        <begin position="20"/>
        <end position="40"/>
    </location>
</feature>
<feature type="region of interest" description="Disordered" evidence="8">
    <location>
        <begin position="256"/>
        <end position="275"/>
    </location>
</feature>
<reference evidence="11" key="1">
    <citation type="journal article" date="2020" name="bioRxiv">
        <title>Genomic and phenotypic heterogeneity of clinical isolates of the human pathogens Aspergillus fumigatus, Aspergillus lentulus and Aspergillus fumigatiaffinis.</title>
        <authorList>
            <person name="dos Santos R.A.C."/>
            <person name="Steenwyk J.L."/>
            <person name="Rivero-Menendez O."/>
            <person name="Mead M.E."/>
            <person name="Silva L.P."/>
            <person name="Bastos R.W."/>
            <person name="Alastruey-Izquierdo A."/>
            <person name="Goldman G.H."/>
            <person name="Rokas A."/>
        </authorList>
    </citation>
    <scope>NUCLEOTIDE SEQUENCE</scope>
    <source>
        <strain evidence="11">CNM-CM6805</strain>
    </source>
</reference>
<keyword evidence="6 9" id="KW-1133">Transmembrane helix</keyword>